<dbReference type="InterPro" id="IPR046341">
    <property type="entry name" value="SET_dom_sf"/>
</dbReference>
<sequence>LMYLAHRHGIDIEGACEASLACSTCHVYVDEKMLDKLPEPSDEENDMLDLAPFLKSNSRLSCQIILTKELDGIVIELPPATRNFYFMFQEDGDKLGASRVWECILSTEIDHIKSNGDHFGLLEPDGTPNEYYSRLKKYADGNHASKALNNLPNFISDLESGLVECKDSEKARKHREKGNSYFKLEDYEAAAQCYRRGVLIAEKESKEMALLHGNLSACLLRQSKWAACIWHACLALRIRNVLQSPIEKRLQLRLQNACEKMGREALSDHNECYKWIARLCDDSAPPQESEERYGFVNLPVPKFGRSKKVRAFSNGLVVRESRNQGRYVVCERHFKAGDVLASEPAGGWEKSDISSAMESVDEMAVACCILLPFQRHLRCLACHSQLESVGFVCPDCDGAAFCGPPSSCFSRHFKNGRFIIPQWHRDECRYTFLLNSIGLGHLCYRLGTLRGRNLLGVDRETSLNSLVDNYEHFTSHFEYGLTGWLCGLLLARTGLPNCGDWCFRMLHRLQCNAHAITQVNTAVGGGHGLVSVEQERIGGGLFPTASFINHACEPNIAYQFMNGFIVIRCIKDLSPEDEVLACYGPHFRHDPIVGTRKRALLEQYFFECSCVHCNGTQEVTALSPEENDQWCKLIEQIRSSKTRLSALPSLFKRLKRLSDPTITVTPEPSYGEIADETAFGLFEGRMTNLPLEARKMALYLTTESCEFTRNRFGSDSIEYAWELLKLVTVAKVAGECPNTEIKDTLQRIMEIHYGERETTKILSIFW</sequence>
<keyword evidence="10" id="KW-0411">Iron-sulfur</keyword>
<dbReference type="PANTHER" id="PTHR46165:SF2">
    <property type="entry name" value="SET AND MYND DOMAIN-CONTAINING PROTEIN 4"/>
    <property type="match status" value="1"/>
</dbReference>
<proteinExistence type="predicted"/>
<dbReference type="PROSITE" id="PS50005">
    <property type="entry name" value="TPR"/>
    <property type="match status" value="1"/>
</dbReference>
<dbReference type="InterPro" id="IPR001041">
    <property type="entry name" value="2Fe-2S_ferredoxin-type"/>
</dbReference>
<evidence type="ECO:0000259" key="16">
    <source>
        <dbReference type="PROSITE" id="PS51085"/>
    </source>
</evidence>
<dbReference type="InterPro" id="IPR001214">
    <property type="entry name" value="SET_dom"/>
</dbReference>
<evidence type="ECO:0000256" key="4">
    <source>
        <dbReference type="ARBA" id="ARBA00022603"/>
    </source>
</evidence>
<keyword evidence="7" id="KW-0001">2Fe-2S</keyword>
<dbReference type="PRINTS" id="PR00355">
    <property type="entry name" value="ADRENODOXIN"/>
</dbReference>
<dbReference type="SUPFAM" id="SSF54292">
    <property type="entry name" value="2Fe-2S ferredoxin-like"/>
    <property type="match status" value="1"/>
</dbReference>
<dbReference type="InterPro" id="IPR036010">
    <property type="entry name" value="2Fe-2S_ferredoxin-like_sf"/>
</dbReference>
<dbReference type="InterPro" id="IPR019734">
    <property type="entry name" value="TPR_rpt"/>
</dbReference>
<accession>A0A0R3X473</accession>
<dbReference type="Pfam" id="PF00856">
    <property type="entry name" value="SET"/>
    <property type="match status" value="1"/>
</dbReference>
<evidence type="ECO:0000256" key="6">
    <source>
        <dbReference type="ARBA" id="ARBA00022691"/>
    </source>
</evidence>
<dbReference type="SUPFAM" id="SSF82199">
    <property type="entry name" value="SET domain"/>
    <property type="match status" value="1"/>
</dbReference>
<evidence type="ECO:0000256" key="10">
    <source>
        <dbReference type="ARBA" id="ARBA00023014"/>
    </source>
</evidence>
<dbReference type="GO" id="GO:0140647">
    <property type="term" value="P:P450-containing electron transport chain"/>
    <property type="evidence" value="ECO:0007669"/>
    <property type="project" value="InterPro"/>
</dbReference>
<keyword evidence="6" id="KW-0949">S-adenosyl-L-methionine</keyword>
<dbReference type="Pfam" id="PF00111">
    <property type="entry name" value="Fer2"/>
    <property type="match status" value="1"/>
</dbReference>
<dbReference type="PROSITE" id="PS00814">
    <property type="entry name" value="ADX"/>
    <property type="match status" value="1"/>
</dbReference>
<comment type="catalytic activity">
    <reaction evidence="13">
        <text>L-lysyl-[protein] + S-adenosyl-L-methionine = N(6)-methyl-L-lysyl-[protein] + S-adenosyl-L-homocysteine + H(+)</text>
        <dbReference type="Rhea" id="RHEA:51736"/>
        <dbReference type="Rhea" id="RHEA-COMP:9752"/>
        <dbReference type="Rhea" id="RHEA-COMP:13053"/>
        <dbReference type="ChEBI" id="CHEBI:15378"/>
        <dbReference type="ChEBI" id="CHEBI:29969"/>
        <dbReference type="ChEBI" id="CHEBI:57856"/>
        <dbReference type="ChEBI" id="CHEBI:59789"/>
        <dbReference type="ChEBI" id="CHEBI:61929"/>
    </reaction>
</comment>
<evidence type="ECO:0000256" key="3">
    <source>
        <dbReference type="ARBA" id="ARBA00022490"/>
    </source>
</evidence>
<dbReference type="GO" id="GO:0032259">
    <property type="term" value="P:methylation"/>
    <property type="evidence" value="ECO:0007669"/>
    <property type="project" value="UniProtKB-KW"/>
</dbReference>
<reference evidence="17" key="1">
    <citation type="submission" date="2017-02" db="UniProtKB">
        <authorList>
            <consortium name="WormBaseParasite"/>
        </authorList>
    </citation>
    <scope>IDENTIFICATION</scope>
</reference>
<evidence type="ECO:0000256" key="7">
    <source>
        <dbReference type="ARBA" id="ARBA00022714"/>
    </source>
</evidence>
<dbReference type="InterPro" id="IPR011990">
    <property type="entry name" value="TPR-like_helical_dom_sf"/>
</dbReference>
<dbReference type="Gene3D" id="6.10.140.2220">
    <property type="match status" value="1"/>
</dbReference>
<comment type="cofactor">
    <cofactor evidence="12">
        <name>[2Fe-2S] cluster</name>
        <dbReference type="ChEBI" id="CHEBI:190135"/>
    </cofactor>
</comment>
<dbReference type="SUPFAM" id="SSF48452">
    <property type="entry name" value="TPR-like"/>
    <property type="match status" value="1"/>
</dbReference>
<dbReference type="Gene3D" id="1.25.40.10">
    <property type="entry name" value="Tetratricopeptide repeat domain"/>
    <property type="match status" value="1"/>
</dbReference>
<dbReference type="PANTHER" id="PTHR46165">
    <property type="entry name" value="SET AND MYND DOMAIN-CONTAINING PROTEIN 4"/>
    <property type="match status" value="1"/>
</dbReference>
<keyword evidence="4" id="KW-0489">Methyltransferase</keyword>
<dbReference type="PROSITE" id="PS51085">
    <property type="entry name" value="2FE2S_FER_2"/>
    <property type="match status" value="1"/>
</dbReference>
<dbReference type="Gene3D" id="2.170.270.10">
    <property type="entry name" value="SET domain"/>
    <property type="match status" value="1"/>
</dbReference>
<evidence type="ECO:0000256" key="2">
    <source>
        <dbReference type="ARBA" id="ARBA00004496"/>
    </source>
</evidence>
<evidence type="ECO:0000313" key="17">
    <source>
        <dbReference type="WBParaSite" id="TTAC_0000819501-mRNA-1"/>
    </source>
</evidence>
<keyword evidence="5" id="KW-0808">Transferase</keyword>
<evidence type="ECO:0000256" key="5">
    <source>
        <dbReference type="ARBA" id="ARBA00022679"/>
    </source>
</evidence>
<evidence type="ECO:0000259" key="15">
    <source>
        <dbReference type="PROSITE" id="PS50280"/>
    </source>
</evidence>
<feature type="repeat" description="TPR" evidence="14">
    <location>
        <begin position="171"/>
        <end position="204"/>
    </location>
</feature>
<feature type="domain" description="2Fe-2S ferredoxin-type" evidence="16">
    <location>
        <begin position="1"/>
        <end position="81"/>
    </location>
</feature>
<dbReference type="PROSITE" id="PS50280">
    <property type="entry name" value="SET"/>
    <property type="match status" value="1"/>
</dbReference>
<keyword evidence="11" id="KW-0539">Nucleus</keyword>
<dbReference type="GO" id="GO:0046872">
    <property type="term" value="F:metal ion binding"/>
    <property type="evidence" value="ECO:0007669"/>
    <property type="project" value="UniProtKB-KW"/>
</dbReference>
<dbReference type="InterPro" id="IPR018298">
    <property type="entry name" value="Adrenodoxin_Fe-S_BS"/>
</dbReference>
<keyword evidence="9" id="KW-0408">Iron</keyword>
<keyword evidence="8" id="KW-0479">Metal-binding</keyword>
<dbReference type="GO" id="GO:0051537">
    <property type="term" value="F:2 iron, 2 sulfur cluster binding"/>
    <property type="evidence" value="ECO:0007669"/>
    <property type="project" value="UniProtKB-KW"/>
</dbReference>
<protein>
    <submittedName>
        <fullName evidence="17">SET domain-containing protein</fullName>
    </submittedName>
</protein>
<dbReference type="Gene3D" id="1.10.220.160">
    <property type="match status" value="1"/>
</dbReference>
<name>A0A0R3X473_HYDTA</name>
<evidence type="ECO:0000256" key="13">
    <source>
        <dbReference type="ARBA" id="ARBA00048985"/>
    </source>
</evidence>
<dbReference type="AlphaFoldDB" id="A0A0R3X473"/>
<dbReference type="InterPro" id="IPR052097">
    <property type="entry name" value="SET-MYND_domain_protein"/>
</dbReference>
<dbReference type="InterPro" id="IPR001055">
    <property type="entry name" value="Adrenodoxin-like"/>
</dbReference>
<dbReference type="InterPro" id="IPR044421">
    <property type="entry name" value="SMYD4_SET"/>
</dbReference>
<dbReference type="GO" id="GO:0005634">
    <property type="term" value="C:nucleus"/>
    <property type="evidence" value="ECO:0007669"/>
    <property type="project" value="UniProtKB-SubCell"/>
</dbReference>
<feature type="domain" description="SET" evidence="15">
    <location>
        <begin position="314"/>
        <end position="584"/>
    </location>
</feature>
<dbReference type="Gene3D" id="3.10.20.30">
    <property type="match status" value="1"/>
</dbReference>
<evidence type="ECO:0000256" key="8">
    <source>
        <dbReference type="ARBA" id="ARBA00022723"/>
    </source>
</evidence>
<comment type="subcellular location">
    <subcellularLocation>
        <location evidence="2">Cytoplasm</location>
    </subcellularLocation>
    <subcellularLocation>
        <location evidence="1">Nucleus</location>
    </subcellularLocation>
</comment>
<dbReference type="CDD" id="cd10536">
    <property type="entry name" value="SET_SMYD4"/>
    <property type="match status" value="1"/>
</dbReference>
<dbReference type="STRING" id="6205.A0A0R3X473"/>
<evidence type="ECO:0000256" key="11">
    <source>
        <dbReference type="ARBA" id="ARBA00023242"/>
    </source>
</evidence>
<dbReference type="GO" id="GO:0005737">
    <property type="term" value="C:cytoplasm"/>
    <property type="evidence" value="ECO:0007669"/>
    <property type="project" value="UniProtKB-SubCell"/>
</dbReference>
<evidence type="ECO:0000256" key="1">
    <source>
        <dbReference type="ARBA" id="ARBA00004123"/>
    </source>
</evidence>
<dbReference type="SMART" id="SM00028">
    <property type="entry name" value="TPR"/>
    <property type="match status" value="1"/>
</dbReference>
<evidence type="ECO:0000256" key="12">
    <source>
        <dbReference type="ARBA" id="ARBA00034078"/>
    </source>
</evidence>
<dbReference type="WBParaSite" id="TTAC_0000819501-mRNA-1">
    <property type="protein sequence ID" value="TTAC_0000819501-mRNA-1"/>
    <property type="gene ID" value="TTAC_0000819501"/>
</dbReference>
<dbReference type="InterPro" id="IPR012675">
    <property type="entry name" value="Beta-grasp_dom_sf"/>
</dbReference>
<evidence type="ECO:0000256" key="14">
    <source>
        <dbReference type="PROSITE-ProRule" id="PRU00339"/>
    </source>
</evidence>
<keyword evidence="3" id="KW-0963">Cytoplasm</keyword>
<dbReference type="GO" id="GO:0042826">
    <property type="term" value="F:histone deacetylase binding"/>
    <property type="evidence" value="ECO:0007669"/>
    <property type="project" value="TreeGrafter"/>
</dbReference>
<evidence type="ECO:0000256" key="9">
    <source>
        <dbReference type="ARBA" id="ARBA00023004"/>
    </source>
</evidence>
<organism evidence="17">
    <name type="scientific">Hydatigena taeniaeformis</name>
    <name type="common">Feline tapeworm</name>
    <name type="synonym">Taenia taeniaeformis</name>
    <dbReference type="NCBI Taxonomy" id="6205"/>
    <lineage>
        <taxon>Eukaryota</taxon>
        <taxon>Metazoa</taxon>
        <taxon>Spiralia</taxon>
        <taxon>Lophotrochozoa</taxon>
        <taxon>Platyhelminthes</taxon>
        <taxon>Cestoda</taxon>
        <taxon>Eucestoda</taxon>
        <taxon>Cyclophyllidea</taxon>
        <taxon>Taeniidae</taxon>
        <taxon>Hydatigera</taxon>
    </lineage>
</organism>
<dbReference type="GO" id="GO:0008168">
    <property type="term" value="F:methyltransferase activity"/>
    <property type="evidence" value="ECO:0007669"/>
    <property type="project" value="UniProtKB-KW"/>
</dbReference>
<keyword evidence="14" id="KW-0802">TPR repeat</keyword>
<dbReference type="CDD" id="cd00207">
    <property type="entry name" value="fer2"/>
    <property type="match status" value="1"/>
</dbReference>